<keyword evidence="2" id="KW-1185">Reference proteome</keyword>
<dbReference type="Proteomes" id="UP000735302">
    <property type="component" value="Unassembled WGS sequence"/>
</dbReference>
<comment type="caution">
    <text evidence="1">The sequence shown here is derived from an EMBL/GenBank/DDBJ whole genome shotgun (WGS) entry which is preliminary data.</text>
</comment>
<evidence type="ECO:0000313" key="2">
    <source>
        <dbReference type="Proteomes" id="UP000735302"/>
    </source>
</evidence>
<protein>
    <submittedName>
        <fullName evidence="1">Uncharacterized protein</fullName>
    </submittedName>
</protein>
<proteinExistence type="predicted"/>
<gene>
    <name evidence="1" type="ORF">PoB_003843400</name>
</gene>
<dbReference type="EMBL" id="BLXT01004368">
    <property type="protein sequence ID" value="GFO11929.1"/>
    <property type="molecule type" value="Genomic_DNA"/>
</dbReference>
<reference evidence="1 2" key="1">
    <citation type="journal article" date="2021" name="Elife">
        <title>Chloroplast acquisition without the gene transfer in kleptoplastic sea slugs, Plakobranchus ocellatus.</title>
        <authorList>
            <person name="Maeda T."/>
            <person name="Takahashi S."/>
            <person name="Yoshida T."/>
            <person name="Shimamura S."/>
            <person name="Takaki Y."/>
            <person name="Nagai Y."/>
            <person name="Toyoda A."/>
            <person name="Suzuki Y."/>
            <person name="Arimoto A."/>
            <person name="Ishii H."/>
            <person name="Satoh N."/>
            <person name="Nishiyama T."/>
            <person name="Hasebe M."/>
            <person name="Maruyama T."/>
            <person name="Minagawa J."/>
            <person name="Obokata J."/>
            <person name="Shigenobu S."/>
        </authorList>
    </citation>
    <scope>NUCLEOTIDE SEQUENCE [LARGE SCALE GENOMIC DNA]</scope>
</reference>
<accession>A0AAV4AVV4</accession>
<name>A0AAV4AVV4_9GAST</name>
<organism evidence="1 2">
    <name type="scientific">Plakobranchus ocellatus</name>
    <dbReference type="NCBI Taxonomy" id="259542"/>
    <lineage>
        <taxon>Eukaryota</taxon>
        <taxon>Metazoa</taxon>
        <taxon>Spiralia</taxon>
        <taxon>Lophotrochozoa</taxon>
        <taxon>Mollusca</taxon>
        <taxon>Gastropoda</taxon>
        <taxon>Heterobranchia</taxon>
        <taxon>Euthyneura</taxon>
        <taxon>Panpulmonata</taxon>
        <taxon>Sacoglossa</taxon>
        <taxon>Placobranchoidea</taxon>
        <taxon>Plakobranchidae</taxon>
        <taxon>Plakobranchus</taxon>
    </lineage>
</organism>
<evidence type="ECO:0000313" key="1">
    <source>
        <dbReference type="EMBL" id="GFO11929.1"/>
    </source>
</evidence>
<sequence length="144" mass="16457">MCVYGKKKKEREIRRRRGREKFCRRNKISPRGHSNTLADACRSNSEGFRLLLSLHDHATGDRHGFICIKPLFDIGRGTKERDFKCLVLTNCRRRCLGKESNGAPQYGSRALAGTIPRLHHHTPFSRSLAASSFFFPFIHSAICL</sequence>
<dbReference type="AlphaFoldDB" id="A0AAV4AVV4"/>